<gene>
    <name evidence="2" type="ORF">PIN31115_02054</name>
</gene>
<name>A0A5E4UNS1_9BURK</name>
<sequence>MNAPLIAVPDRTKFIGGSDVAAILGVSPWRNVVDLWMDKITPRREDGHNAAAKRRGSRLEPYILDMIREEHGLNIVAANERYIDSELPFLAAEIDAEYADGDARENIEIKTVHPFKSKEWGEHETDELPLHYVAQVQHGLGVTGRNICRVFALIGDDLKPYTVHRDDELISVMRERATEFWTRYVVPKVQPPIDYEAKNVLDTIKRLYPGSDGTVLDATAMHEHWRAVFETAKTMQAHYEALQEGARAHLLAEMGKAAAIRFDDGQAFIRKEISKKAYSVDYPASKYIDFRLGKFKE</sequence>
<dbReference type="Proteomes" id="UP000333828">
    <property type="component" value="Unassembled WGS sequence"/>
</dbReference>
<reference evidence="2 3" key="1">
    <citation type="submission" date="2019-08" db="EMBL/GenBank/DDBJ databases">
        <authorList>
            <person name="Peeters C."/>
        </authorList>
    </citation>
    <scope>NUCLEOTIDE SEQUENCE [LARGE SCALE GENOMIC DNA]</scope>
    <source>
        <strain evidence="2 3">LMG 31115</strain>
    </source>
</reference>
<evidence type="ECO:0000313" key="2">
    <source>
        <dbReference type="EMBL" id="VVE00010.1"/>
    </source>
</evidence>
<feature type="domain" description="YqaJ viral recombinase" evidence="1">
    <location>
        <begin position="10"/>
        <end position="145"/>
    </location>
</feature>
<dbReference type="GO" id="GO:0004519">
    <property type="term" value="F:endonuclease activity"/>
    <property type="evidence" value="ECO:0007669"/>
    <property type="project" value="UniProtKB-KW"/>
</dbReference>
<dbReference type="AlphaFoldDB" id="A0A5E4UNS1"/>
<keyword evidence="2" id="KW-0255">Endonuclease</keyword>
<keyword evidence="3" id="KW-1185">Reference proteome</keyword>
<keyword evidence="2" id="KW-0378">Hydrolase</keyword>
<dbReference type="Pfam" id="PF09588">
    <property type="entry name" value="YqaJ"/>
    <property type="match status" value="1"/>
</dbReference>
<dbReference type="InterPro" id="IPR017482">
    <property type="entry name" value="Lambda-type_endonuclease"/>
</dbReference>
<dbReference type="SUPFAM" id="SSF52980">
    <property type="entry name" value="Restriction endonuclease-like"/>
    <property type="match status" value="1"/>
</dbReference>
<proteinExistence type="predicted"/>
<dbReference type="EMBL" id="CABPSI010000002">
    <property type="protein sequence ID" value="VVE00010.1"/>
    <property type="molecule type" value="Genomic_DNA"/>
</dbReference>
<accession>A0A5E4UNS1</accession>
<dbReference type="InterPro" id="IPR011604">
    <property type="entry name" value="PDDEXK-like_dom_sf"/>
</dbReference>
<protein>
    <submittedName>
        <fullName evidence="2">Endonuclease</fullName>
    </submittedName>
</protein>
<organism evidence="2 3">
    <name type="scientific">Pandoraea iniqua</name>
    <dbReference type="NCBI Taxonomy" id="2508288"/>
    <lineage>
        <taxon>Bacteria</taxon>
        <taxon>Pseudomonadati</taxon>
        <taxon>Pseudomonadota</taxon>
        <taxon>Betaproteobacteria</taxon>
        <taxon>Burkholderiales</taxon>
        <taxon>Burkholderiaceae</taxon>
        <taxon>Pandoraea</taxon>
    </lineage>
</organism>
<dbReference type="NCBIfam" id="TIGR03033">
    <property type="entry name" value="phage_rel_nuc"/>
    <property type="match status" value="1"/>
</dbReference>
<keyword evidence="2" id="KW-0540">Nuclease</keyword>
<dbReference type="Gene3D" id="3.90.320.10">
    <property type="match status" value="1"/>
</dbReference>
<evidence type="ECO:0000313" key="3">
    <source>
        <dbReference type="Proteomes" id="UP000333828"/>
    </source>
</evidence>
<evidence type="ECO:0000259" key="1">
    <source>
        <dbReference type="Pfam" id="PF09588"/>
    </source>
</evidence>
<dbReference type="InterPro" id="IPR011335">
    <property type="entry name" value="Restrct_endonuc-II-like"/>
</dbReference>
<dbReference type="InterPro" id="IPR019080">
    <property type="entry name" value="YqaJ_viral_recombinase"/>
</dbReference>